<evidence type="ECO:0000313" key="4">
    <source>
        <dbReference type="Proteomes" id="UP000219621"/>
    </source>
</evidence>
<dbReference type="SUPFAM" id="SSF53756">
    <property type="entry name" value="UDP-Glycosyltransferase/glycogen phosphorylase"/>
    <property type="match status" value="1"/>
</dbReference>
<dbReference type="GO" id="GO:0016757">
    <property type="term" value="F:glycosyltransferase activity"/>
    <property type="evidence" value="ECO:0007669"/>
    <property type="project" value="UniProtKB-ARBA"/>
</dbReference>
<accession>A0A286GLW7</accession>
<dbReference type="PANTHER" id="PTHR12526:SF635">
    <property type="entry name" value="GLYCOSYL TRANSFERASE GROUP 1"/>
    <property type="match status" value="1"/>
</dbReference>
<keyword evidence="3" id="KW-0808">Transferase</keyword>
<dbReference type="InterPro" id="IPR028098">
    <property type="entry name" value="Glyco_trans_4-like_N"/>
</dbReference>
<dbReference type="Pfam" id="PF13439">
    <property type="entry name" value="Glyco_transf_4"/>
    <property type="match status" value="1"/>
</dbReference>
<gene>
    <name evidence="3" type="ORF">SAMN05421508_105392</name>
</gene>
<proteinExistence type="predicted"/>
<feature type="domain" description="Glycosyltransferase subfamily 4-like N-terminal" evidence="2">
    <location>
        <begin position="16"/>
        <end position="155"/>
    </location>
</feature>
<dbReference type="InterPro" id="IPR001296">
    <property type="entry name" value="Glyco_trans_1"/>
</dbReference>
<evidence type="ECO:0000259" key="2">
    <source>
        <dbReference type="Pfam" id="PF13439"/>
    </source>
</evidence>
<organism evidence="3 4">
    <name type="scientific">Caenispirillum bisanense</name>
    <dbReference type="NCBI Taxonomy" id="414052"/>
    <lineage>
        <taxon>Bacteria</taxon>
        <taxon>Pseudomonadati</taxon>
        <taxon>Pseudomonadota</taxon>
        <taxon>Alphaproteobacteria</taxon>
        <taxon>Rhodospirillales</taxon>
        <taxon>Novispirillaceae</taxon>
        <taxon>Caenispirillum</taxon>
    </lineage>
</organism>
<dbReference type="CDD" id="cd03811">
    <property type="entry name" value="GT4_GT28_WabH-like"/>
    <property type="match status" value="1"/>
</dbReference>
<reference evidence="3 4" key="1">
    <citation type="submission" date="2017-09" db="EMBL/GenBank/DDBJ databases">
        <authorList>
            <person name="Ehlers B."/>
            <person name="Leendertz F.H."/>
        </authorList>
    </citation>
    <scope>NUCLEOTIDE SEQUENCE [LARGE SCALE GENOMIC DNA]</scope>
    <source>
        <strain evidence="3 4">USBA 140</strain>
    </source>
</reference>
<dbReference type="AlphaFoldDB" id="A0A286GLW7"/>
<evidence type="ECO:0000313" key="3">
    <source>
        <dbReference type="EMBL" id="SOD96533.1"/>
    </source>
</evidence>
<feature type="domain" description="Glycosyl transferase family 1" evidence="1">
    <location>
        <begin position="167"/>
        <end position="319"/>
    </location>
</feature>
<protein>
    <submittedName>
        <fullName evidence="3">Glycosyltransferase involved in cell wall bisynthesis</fullName>
    </submittedName>
</protein>
<dbReference type="Pfam" id="PF00534">
    <property type="entry name" value="Glycos_transf_1"/>
    <property type="match status" value="1"/>
</dbReference>
<dbReference type="Proteomes" id="UP000219621">
    <property type="component" value="Unassembled WGS sequence"/>
</dbReference>
<sequence>MERLRILQAMAGAEHGGAELFFERLVTALHRAGIQQHVVLRQNAERGRKLREVGLNPVELPFGGRFDFKTKPAFKREIERFKPHVVLTWMNRATSFCPKAEGFVHVARLGGYYDLKYYRGCDHLVGNTHDIVDYLVKNGWPAERAHYLPNFVNAEQAPAAPRKPNYTPDSVPLIFALGRLHENKGFDVLLKAMARLSDVYLWIAGDGPLRQQLEDQAHALGIKPRVRFLGWREDVASLYAAADMFVCPSRHEPLGNVVIEAWAHGRAVIATASQGPAKLVTDGETGLLTPVDDPIALADAIKKLMRDKDLRAKLGAAGRAAYEAEYTEAQVVAQYRDFFTRVVAEKAVAAAE</sequence>
<name>A0A286GLW7_9PROT</name>
<dbReference type="EMBL" id="OCNJ01000005">
    <property type="protein sequence ID" value="SOD96533.1"/>
    <property type="molecule type" value="Genomic_DNA"/>
</dbReference>
<dbReference type="PANTHER" id="PTHR12526">
    <property type="entry name" value="GLYCOSYLTRANSFERASE"/>
    <property type="match status" value="1"/>
</dbReference>
<evidence type="ECO:0000259" key="1">
    <source>
        <dbReference type="Pfam" id="PF00534"/>
    </source>
</evidence>
<keyword evidence="4" id="KW-1185">Reference proteome</keyword>
<dbReference type="Gene3D" id="3.40.50.2000">
    <property type="entry name" value="Glycogen Phosphorylase B"/>
    <property type="match status" value="2"/>
</dbReference>
<dbReference type="RefSeq" id="WP_097279753.1">
    <property type="nucleotide sequence ID" value="NZ_OCNJ01000005.1"/>
</dbReference>
<dbReference type="OrthoDB" id="529131at2"/>